<protein>
    <recommendedName>
        <fullName evidence="2">Transglutaminase-like domain-containing protein</fullName>
    </recommendedName>
</protein>
<evidence type="ECO:0000259" key="2">
    <source>
        <dbReference type="Pfam" id="PF04473"/>
    </source>
</evidence>
<proteinExistence type="inferred from homology"/>
<dbReference type="Proteomes" id="UP001056766">
    <property type="component" value="Unassembled WGS sequence"/>
</dbReference>
<gene>
    <name evidence="3" type="ORF">KDK67_11540</name>
</gene>
<evidence type="ECO:0000313" key="3">
    <source>
        <dbReference type="EMBL" id="MCM1987603.1"/>
    </source>
</evidence>
<organism evidence="3 4">
    <name type="scientific">Methanococcoides seepicolus</name>
    <dbReference type="NCBI Taxonomy" id="2828780"/>
    <lineage>
        <taxon>Archaea</taxon>
        <taxon>Methanobacteriati</taxon>
        <taxon>Methanobacteriota</taxon>
        <taxon>Stenosarchaea group</taxon>
        <taxon>Methanomicrobia</taxon>
        <taxon>Methanosarcinales</taxon>
        <taxon>Methanosarcinaceae</taxon>
        <taxon>Methanococcoides</taxon>
    </lineage>
</organism>
<accession>A0A9E4ZGS5</accession>
<evidence type="ECO:0000256" key="1">
    <source>
        <dbReference type="ARBA" id="ARBA00007458"/>
    </source>
</evidence>
<evidence type="ECO:0000313" key="4">
    <source>
        <dbReference type="Proteomes" id="UP001056766"/>
    </source>
</evidence>
<feature type="domain" description="Transglutaminase-like" evidence="2">
    <location>
        <begin position="5"/>
        <end position="28"/>
    </location>
</feature>
<reference evidence="3" key="1">
    <citation type="journal article" date="2021" name="mSystems">
        <title>Bacteria and Archaea Synergistically Convert Glycine Betaine to Biogenic Methane in the Formosa Cold Seep of the South China Sea.</title>
        <authorList>
            <person name="Li L."/>
            <person name="Zhang W."/>
            <person name="Zhang S."/>
            <person name="Song L."/>
            <person name="Sun Q."/>
            <person name="Zhang H."/>
            <person name="Xiang H."/>
            <person name="Dong X."/>
        </authorList>
    </citation>
    <scope>NUCLEOTIDE SEQUENCE</scope>
    <source>
        <strain evidence="3">LLY</strain>
    </source>
</reference>
<reference evidence="3" key="2">
    <citation type="submission" date="2021-04" db="EMBL/GenBank/DDBJ databases">
        <authorList>
            <person name="Dong X."/>
        </authorList>
    </citation>
    <scope>NUCLEOTIDE SEQUENCE</scope>
    <source>
        <strain evidence="3">LLY</strain>
    </source>
</reference>
<dbReference type="InterPro" id="IPR007562">
    <property type="entry name" value="Transglutaminase-like_domain"/>
</dbReference>
<dbReference type="Pfam" id="PF04473">
    <property type="entry name" value="DUF553"/>
    <property type="match status" value="1"/>
</dbReference>
<dbReference type="RefSeq" id="WP_420846947.1">
    <property type="nucleotide sequence ID" value="NZ_JAGSOI010000059.1"/>
</dbReference>
<name>A0A9E4ZGS5_9EURY</name>
<dbReference type="AlphaFoldDB" id="A0A9E4ZGS5"/>
<comment type="caution">
    <text evidence="3">The sequence shown here is derived from an EMBL/GenBank/DDBJ whole genome shotgun (WGS) entry which is preliminary data.</text>
</comment>
<sequence length="29" mass="3245">MVTYSSHAACAIEINRTCYVMDQSLPLIN</sequence>
<comment type="similarity">
    <text evidence="1">Belongs to the UPF0252 family.</text>
</comment>
<dbReference type="EMBL" id="JAGSOI010000059">
    <property type="protein sequence ID" value="MCM1987603.1"/>
    <property type="molecule type" value="Genomic_DNA"/>
</dbReference>
<keyword evidence="4" id="KW-1185">Reference proteome</keyword>